<evidence type="ECO:0000256" key="2">
    <source>
        <dbReference type="ARBA" id="ARBA00022555"/>
    </source>
</evidence>
<comment type="subcellular location">
    <subcellularLocation>
        <location evidence="7">Cytoplasm</location>
    </subcellularLocation>
</comment>
<dbReference type="InterPro" id="IPR018171">
    <property type="entry name" value="Pept_tRNA_hydro_CS"/>
</dbReference>
<evidence type="ECO:0000256" key="8">
    <source>
        <dbReference type="RuleBase" id="RU000673"/>
    </source>
</evidence>
<protein>
    <recommendedName>
        <fullName evidence="6 7">Peptidyl-tRNA hydrolase</fullName>
        <shortName evidence="7">Pth</shortName>
        <ecNumber evidence="1 7">3.1.1.29</ecNumber>
    </recommendedName>
</protein>
<comment type="function">
    <text evidence="7">Catalyzes the release of premature peptidyl moieties from peptidyl-tRNA molecules trapped in stalled 50S ribosomal subunits, and thus maintains levels of free tRNAs and 50S ribosomes.</text>
</comment>
<keyword evidence="11" id="KW-1185">Reference proteome</keyword>
<dbReference type="InterPro" id="IPR036416">
    <property type="entry name" value="Pept_tRNA_hydro_sf"/>
</dbReference>
<feature type="site" description="Stabilizes the basic form of H active site to accept a proton" evidence="7">
    <location>
        <position position="86"/>
    </location>
</feature>
<feature type="active site" description="Proton acceptor" evidence="7">
    <location>
        <position position="19"/>
    </location>
</feature>
<keyword evidence="3 7" id="KW-0378">Hydrolase</keyword>
<evidence type="ECO:0000256" key="1">
    <source>
        <dbReference type="ARBA" id="ARBA00013260"/>
    </source>
</evidence>
<proteinExistence type="inferred from homology"/>
<comment type="similarity">
    <text evidence="5 7 9">Belongs to the PTH family.</text>
</comment>
<accession>A0A2N3PKQ1</accession>
<organism evidence="10 11">
    <name type="scientific">Helicobacter winghamensis</name>
    <dbReference type="NCBI Taxonomy" id="157268"/>
    <lineage>
        <taxon>Bacteria</taxon>
        <taxon>Pseudomonadati</taxon>
        <taxon>Campylobacterota</taxon>
        <taxon>Epsilonproteobacteria</taxon>
        <taxon>Campylobacterales</taxon>
        <taxon>Helicobacteraceae</taxon>
        <taxon>Helicobacter</taxon>
    </lineage>
</organism>
<dbReference type="GO" id="GO:0006515">
    <property type="term" value="P:protein quality control for misfolded or incompletely synthesized proteins"/>
    <property type="evidence" value="ECO:0007669"/>
    <property type="project" value="UniProtKB-UniRule"/>
</dbReference>
<feature type="binding site" evidence="7">
    <location>
        <position position="107"/>
    </location>
    <ligand>
        <name>tRNA</name>
        <dbReference type="ChEBI" id="CHEBI:17843"/>
    </ligand>
</feature>
<dbReference type="SUPFAM" id="SSF53178">
    <property type="entry name" value="Peptidyl-tRNA hydrolase-like"/>
    <property type="match status" value="1"/>
</dbReference>
<dbReference type="GO" id="GO:0000049">
    <property type="term" value="F:tRNA binding"/>
    <property type="evidence" value="ECO:0007669"/>
    <property type="project" value="UniProtKB-UniRule"/>
</dbReference>
<evidence type="ECO:0000313" key="10">
    <source>
        <dbReference type="EMBL" id="PKT82193.1"/>
    </source>
</evidence>
<evidence type="ECO:0000256" key="6">
    <source>
        <dbReference type="ARBA" id="ARBA00050038"/>
    </source>
</evidence>
<dbReference type="GO" id="GO:0004045">
    <property type="term" value="F:peptidyl-tRNA hydrolase activity"/>
    <property type="evidence" value="ECO:0007669"/>
    <property type="project" value="UniProtKB-UniRule"/>
</dbReference>
<dbReference type="EC" id="3.1.1.29" evidence="1 7"/>
<dbReference type="HAMAP" id="MF_00083">
    <property type="entry name" value="Pept_tRNA_hydro_bact"/>
    <property type="match status" value="1"/>
</dbReference>
<sequence>MFLIVGLGNPGQKYQNNRHNIGFRVIDSLVQSLNAVKQSAKDFQGELYKSSQMLLLKPQTFMNLSGKSVQSVLNFYKITDFLIIHDDLDLPFGAIKFKFGGSSGGHNGLKSIDTLCGNAYYRIRYGIGKPTIKSQVIDWVLQDFNTTEEAHNQNLITHSANAALEIAKLESSDNLSSQISSKWTLTPKMDSNFLPFKNPSKEAQ</sequence>
<dbReference type="PANTHER" id="PTHR17224">
    <property type="entry name" value="PEPTIDYL-TRNA HYDROLASE"/>
    <property type="match status" value="1"/>
</dbReference>
<dbReference type="STRING" id="556267.HWAG_00836"/>
<dbReference type="GO" id="GO:0005737">
    <property type="term" value="C:cytoplasm"/>
    <property type="evidence" value="ECO:0007669"/>
    <property type="project" value="UniProtKB-SubCell"/>
</dbReference>
<dbReference type="Proteomes" id="UP000233350">
    <property type="component" value="Unassembled WGS sequence"/>
</dbReference>
<feature type="binding site" evidence="7">
    <location>
        <position position="61"/>
    </location>
    <ligand>
        <name>tRNA</name>
        <dbReference type="ChEBI" id="CHEBI:17843"/>
    </ligand>
</feature>
<dbReference type="OrthoDB" id="9800507at2"/>
<evidence type="ECO:0000256" key="9">
    <source>
        <dbReference type="RuleBase" id="RU004320"/>
    </source>
</evidence>
<dbReference type="FunFam" id="3.40.50.1470:FF:000001">
    <property type="entry name" value="Peptidyl-tRNA hydrolase"/>
    <property type="match status" value="1"/>
</dbReference>
<dbReference type="NCBIfam" id="TIGR00447">
    <property type="entry name" value="pth"/>
    <property type="match status" value="1"/>
</dbReference>
<dbReference type="PROSITE" id="PS01196">
    <property type="entry name" value="PEPT_TRNA_HYDROL_2"/>
    <property type="match status" value="1"/>
</dbReference>
<dbReference type="AlphaFoldDB" id="A0A2N3PKQ1"/>
<dbReference type="Gene3D" id="3.40.50.1470">
    <property type="entry name" value="Peptidyl-tRNA hydrolase"/>
    <property type="match status" value="1"/>
</dbReference>
<keyword evidence="2 7" id="KW-0820">tRNA-binding</keyword>
<name>A0A2N3PKQ1_9HELI</name>
<feature type="binding site" evidence="7">
    <location>
        <position position="14"/>
    </location>
    <ligand>
        <name>tRNA</name>
        <dbReference type="ChEBI" id="CHEBI:17843"/>
    </ligand>
</feature>
<evidence type="ECO:0000256" key="5">
    <source>
        <dbReference type="ARBA" id="ARBA00038063"/>
    </source>
</evidence>
<dbReference type="GO" id="GO:0072344">
    <property type="term" value="P:rescue of stalled ribosome"/>
    <property type="evidence" value="ECO:0007669"/>
    <property type="project" value="UniProtKB-UniRule"/>
</dbReference>
<feature type="site" description="Discriminates between blocked and unblocked aminoacyl-tRNA" evidence="7">
    <location>
        <position position="9"/>
    </location>
</feature>
<evidence type="ECO:0000256" key="3">
    <source>
        <dbReference type="ARBA" id="ARBA00022801"/>
    </source>
</evidence>
<dbReference type="PROSITE" id="PS01195">
    <property type="entry name" value="PEPT_TRNA_HYDROL_1"/>
    <property type="match status" value="1"/>
</dbReference>
<dbReference type="CDD" id="cd00462">
    <property type="entry name" value="PTH"/>
    <property type="match status" value="1"/>
</dbReference>
<evidence type="ECO:0000313" key="11">
    <source>
        <dbReference type="Proteomes" id="UP000233350"/>
    </source>
</evidence>
<dbReference type="InterPro" id="IPR001328">
    <property type="entry name" value="Pept_tRNA_hydro"/>
</dbReference>
<comment type="catalytic activity">
    <reaction evidence="7 8">
        <text>an N-acyl-L-alpha-aminoacyl-tRNA + H2O = an N-acyl-L-amino acid + a tRNA + H(+)</text>
        <dbReference type="Rhea" id="RHEA:54448"/>
        <dbReference type="Rhea" id="RHEA-COMP:10123"/>
        <dbReference type="Rhea" id="RHEA-COMP:13883"/>
        <dbReference type="ChEBI" id="CHEBI:15377"/>
        <dbReference type="ChEBI" id="CHEBI:15378"/>
        <dbReference type="ChEBI" id="CHEBI:59874"/>
        <dbReference type="ChEBI" id="CHEBI:78442"/>
        <dbReference type="ChEBI" id="CHEBI:138191"/>
        <dbReference type="EC" id="3.1.1.29"/>
    </reaction>
</comment>
<evidence type="ECO:0000256" key="7">
    <source>
        <dbReference type="HAMAP-Rule" id="MF_00083"/>
    </source>
</evidence>
<comment type="subunit">
    <text evidence="7">Monomer.</text>
</comment>
<dbReference type="RefSeq" id="WP_006802532.1">
    <property type="nucleotide sequence ID" value="NZ_CABKOI010000020.1"/>
</dbReference>
<dbReference type="Pfam" id="PF01195">
    <property type="entry name" value="Pept_tRNA_hydro"/>
    <property type="match status" value="1"/>
</dbReference>
<keyword evidence="4 7" id="KW-0694">RNA-binding</keyword>
<comment type="caution">
    <text evidence="10">The sequence shown here is derived from an EMBL/GenBank/DDBJ whole genome shotgun (WGS) entry which is preliminary data.</text>
</comment>
<keyword evidence="7" id="KW-0963">Cytoplasm</keyword>
<dbReference type="PANTHER" id="PTHR17224:SF1">
    <property type="entry name" value="PEPTIDYL-TRNA HYDROLASE"/>
    <property type="match status" value="1"/>
</dbReference>
<dbReference type="GeneID" id="97290083"/>
<comment type="function">
    <text evidence="7">Hydrolyzes ribosome-free peptidyl-tRNAs (with 1 or more amino acids incorporated), which drop off the ribosome during protein synthesis, or as a result of ribosome stalling.</text>
</comment>
<dbReference type="EMBL" id="MBPK01000008">
    <property type="protein sequence ID" value="PKT82193.1"/>
    <property type="molecule type" value="Genomic_DNA"/>
</dbReference>
<reference evidence="10 11" key="1">
    <citation type="submission" date="2016-07" db="EMBL/GenBank/DDBJ databases">
        <title>Detection of Helicobacter winghamensis from caecal content of red fox (Vulpes vulpes).</title>
        <authorList>
            <person name="Zanoni R.G."/>
            <person name="Florio D."/>
            <person name="Caffara M."/>
            <person name="Renzi M."/>
            <person name="Parisi A."/>
            <person name="Pasquali F."/>
            <person name="Manfreda G."/>
        </authorList>
    </citation>
    <scope>NUCLEOTIDE SEQUENCE [LARGE SCALE GENOMIC DNA]</scope>
    <source>
        <strain evidence="10 11">295_13</strain>
    </source>
</reference>
<evidence type="ECO:0000256" key="4">
    <source>
        <dbReference type="ARBA" id="ARBA00022884"/>
    </source>
</evidence>
<gene>
    <name evidence="7" type="primary">pth</name>
    <name evidence="10" type="ORF">BCM31_01955</name>
</gene>
<feature type="binding site" evidence="7">
    <location>
        <position position="63"/>
    </location>
    <ligand>
        <name>tRNA</name>
        <dbReference type="ChEBI" id="CHEBI:17843"/>
    </ligand>
</feature>